<dbReference type="InterPro" id="IPR011990">
    <property type="entry name" value="TPR-like_helical_dom_sf"/>
</dbReference>
<dbReference type="SMART" id="SM00028">
    <property type="entry name" value="TPR"/>
    <property type="match status" value="3"/>
</dbReference>
<name>A0A1G6U1R0_NIADE</name>
<dbReference type="InterPro" id="IPR019734">
    <property type="entry name" value="TPR_rpt"/>
</dbReference>
<proteinExistence type="predicted"/>
<dbReference type="PANTHER" id="PTHR44943:SF8">
    <property type="entry name" value="TPR REPEAT-CONTAINING PROTEIN MJ0263"/>
    <property type="match status" value="1"/>
</dbReference>
<feature type="repeat" description="TPR" evidence="3">
    <location>
        <begin position="25"/>
        <end position="58"/>
    </location>
</feature>
<feature type="repeat" description="TPR" evidence="3">
    <location>
        <begin position="97"/>
        <end position="130"/>
    </location>
</feature>
<dbReference type="PANTHER" id="PTHR44943">
    <property type="entry name" value="CELLULOSE SYNTHASE OPERON PROTEIN C"/>
    <property type="match status" value="1"/>
</dbReference>
<reference evidence="5" key="1">
    <citation type="submission" date="2016-10" db="EMBL/GenBank/DDBJ databases">
        <authorList>
            <person name="Varghese N."/>
            <person name="Submissions S."/>
        </authorList>
    </citation>
    <scope>NUCLEOTIDE SEQUENCE [LARGE SCALE GENOMIC DNA]</scope>
    <source>
        <strain evidence="5">DSM 25811 / CCM 8410 / LMG 26954 / E90</strain>
    </source>
</reference>
<organism evidence="4 5">
    <name type="scientific">Niabella drilacis (strain DSM 25811 / CCM 8410 / CCUG 62505 / LMG 26954 / E90)</name>
    <dbReference type="NCBI Taxonomy" id="1285928"/>
    <lineage>
        <taxon>Bacteria</taxon>
        <taxon>Pseudomonadati</taxon>
        <taxon>Bacteroidota</taxon>
        <taxon>Chitinophagia</taxon>
        <taxon>Chitinophagales</taxon>
        <taxon>Chitinophagaceae</taxon>
        <taxon>Niabella</taxon>
    </lineage>
</organism>
<protein>
    <submittedName>
        <fullName evidence="4">Tetratricopeptide repeat-containing protein</fullName>
    </submittedName>
</protein>
<accession>A0A1G6U1R0</accession>
<evidence type="ECO:0000256" key="3">
    <source>
        <dbReference type="PROSITE-ProRule" id="PRU00339"/>
    </source>
</evidence>
<dbReference type="InterPro" id="IPR051685">
    <property type="entry name" value="Ycf3/AcsC/BcsC/TPR_MFPF"/>
</dbReference>
<sequence length="355" mass="39901">MKGQLLLTGFLLLLLKVQGQDTSRIKLLMMEGIRFHDQGQYADAVKKYDSVLGIDPDHVIAQYEKSYSLMASKNYKQAIELSQVIIKSKRADSSIMGNAYSTWGAALDEQGDHQKALKVYEEGIREVPGNNMLNYNKAITYLRMNQIDAGISELEASLSKNPVHLSSHFMLGRTMLLKNNKIAALMPYMTYLLLDNRSKRAEDALGEVRRLVEGNAKKTDSNTYHIEISRGALKKRGHKRPADDDFQSISLLFELGGAADASKTEGLLPADRFAGRLASVIELLAGQTGHSGFYGSVYLPFFRGLHEQKLVESFAHHIFSPSGNVMNEVWIQDHREQMEQLRVWTQAYRWPGAGF</sequence>
<evidence type="ECO:0000313" key="5">
    <source>
        <dbReference type="Proteomes" id="UP000198757"/>
    </source>
</evidence>
<evidence type="ECO:0000256" key="2">
    <source>
        <dbReference type="ARBA" id="ARBA00022803"/>
    </source>
</evidence>
<keyword evidence="2 3" id="KW-0802">TPR repeat</keyword>
<dbReference type="Proteomes" id="UP000198757">
    <property type="component" value="Unassembled WGS sequence"/>
</dbReference>
<gene>
    <name evidence="4" type="ORF">SAMN04487894_10892</name>
</gene>
<keyword evidence="1" id="KW-0677">Repeat</keyword>
<keyword evidence="5" id="KW-1185">Reference proteome</keyword>
<dbReference type="Gene3D" id="1.25.40.10">
    <property type="entry name" value="Tetratricopeptide repeat domain"/>
    <property type="match status" value="2"/>
</dbReference>
<dbReference type="PROSITE" id="PS50005">
    <property type="entry name" value="TPR"/>
    <property type="match status" value="2"/>
</dbReference>
<dbReference type="EMBL" id="FMZO01000008">
    <property type="protein sequence ID" value="SDD34485.1"/>
    <property type="molecule type" value="Genomic_DNA"/>
</dbReference>
<evidence type="ECO:0000256" key="1">
    <source>
        <dbReference type="ARBA" id="ARBA00022737"/>
    </source>
</evidence>
<dbReference type="STRING" id="1285928.SAMN04487894_10892"/>
<dbReference type="SUPFAM" id="SSF48452">
    <property type="entry name" value="TPR-like"/>
    <property type="match status" value="1"/>
</dbReference>
<dbReference type="Pfam" id="PF14559">
    <property type="entry name" value="TPR_19"/>
    <property type="match status" value="1"/>
</dbReference>
<evidence type="ECO:0000313" key="4">
    <source>
        <dbReference type="EMBL" id="SDD34485.1"/>
    </source>
</evidence>
<dbReference type="AlphaFoldDB" id="A0A1G6U1R0"/>